<dbReference type="GO" id="GO:0016787">
    <property type="term" value="F:hydrolase activity"/>
    <property type="evidence" value="ECO:0007669"/>
    <property type="project" value="UniProtKB-KW"/>
</dbReference>
<evidence type="ECO:0000256" key="22">
    <source>
        <dbReference type="ARBA" id="ARBA00076271"/>
    </source>
</evidence>
<evidence type="ECO:0000256" key="3">
    <source>
        <dbReference type="ARBA" id="ARBA00005446"/>
    </source>
</evidence>
<keyword evidence="4" id="KW-0235">DNA replication</keyword>
<comment type="catalytic activity">
    <reaction evidence="19">
        <text>ATP + H2O = ADP + phosphate + H(+)</text>
        <dbReference type="Rhea" id="RHEA:13065"/>
        <dbReference type="ChEBI" id="CHEBI:15377"/>
        <dbReference type="ChEBI" id="CHEBI:15378"/>
        <dbReference type="ChEBI" id="CHEBI:30616"/>
        <dbReference type="ChEBI" id="CHEBI:43474"/>
        <dbReference type="ChEBI" id="CHEBI:456216"/>
    </reaction>
</comment>
<dbReference type="Proteomes" id="UP001231518">
    <property type="component" value="Chromosome 13"/>
</dbReference>
<feature type="region of interest" description="Disordered" evidence="23">
    <location>
        <begin position="456"/>
        <end position="487"/>
    </location>
</feature>
<keyword evidence="11" id="KW-0067">ATP-binding</keyword>
<feature type="region of interest" description="Disordered" evidence="23">
    <location>
        <begin position="95"/>
        <end position="114"/>
    </location>
</feature>
<evidence type="ECO:0000256" key="6">
    <source>
        <dbReference type="ARBA" id="ARBA00022741"/>
    </source>
</evidence>
<evidence type="ECO:0000313" key="26">
    <source>
        <dbReference type="EMBL" id="KAJ8714739.1"/>
    </source>
</evidence>
<sequence length="1076" mass="120692">MSSVSKQSSLMSFIKKTTGNSSSNNTNASGNKNEPVSEKKSRFVFKSKSSTTTANFTPPFKKTTDDRPQTTTSKISNGYQESPPVLPLHKVNKVTTNGVSPFTPKTRNDNQSNDMFEMDVDDIQDLPVAFRKKSKSRTPEKHNRSIRISSSSTPTPPKTKHGTQVTNKKILRTPEKQPLKDKDRDPLKNIKVDESISGFLEKVAKHPAMMSNKDTIEPEHKDQCKELYINLLEKIFYAFDKIPNCIKEKFPGYDRKIYAKVKQLQYKLNKVIAKPHRVSAEVSQSGIDCRLSNGDHKLNGSHSPSLLSRYDDDDIDDFDLVSSGVHKRVTKCLQEAESSSTATSTPDLTINKAPRNELPKKSLLFDTFSPLNNSSKLETSCQSEPENTSTSEQVKGKGKFVFKKPSRLTMEENKSTPNKDIPSSTAERLRNASERLKPLTTTEPPKIVPVAQSSVEFQPPQLSKNSLLNLNRPSSDSVNEEDSEPMDDYEVPIDMDDVTDIMPEASQASIINISDSVASTSNAEARNSVIDIPIDEDGWPEYRPEDFEENLEDVGKEEERVVNLMDDSVVKEKPKYEGMGDFHAGTQNDGITGEFDGLDYPHSAPMMEVFHERFGLRSFRPNQLQVINATLLGHDCFVLMPTGGGKSLCYQLPAILMPGVTVVISPLKSLILDQVNKLLSLDIPAAHMSGDVSLATMDEIYHKLSLREPAIKLLYVTPEKISNSSKFQSMLSMLYSRGKLARFVIDEAHCVSQWGHDFRPDYKRLSVLRTQFPDTSIIALTATATPRVRTDILHQLQVRSCKWFLSSFNRPNLAYRILEKKPKSINQEIATLIKEKFFRVSGIVYCLSRKECESLSSDLRRAGIQSAPYHAGLSDKKREEVQAGWVADRYNVICATIAFGMGVDKADVRYVVHHSMPKSVEGYYQEAGRAGRDGERATCLLYYSYSDVVRYRRLLEMERNTTAEARGVHIANLLHMVEVCESVSECRRAQVLAYLGERFNREECVKDCTTACDNCLNAHDYKPVDVTEDCKVIARCIRESCSGPRASFTLLHVADALRGSNQARLQALQNTPLHGR</sequence>
<dbReference type="PROSITE" id="PS51192">
    <property type="entry name" value="HELICASE_ATP_BIND_1"/>
    <property type="match status" value="1"/>
</dbReference>
<dbReference type="NCBIfam" id="TIGR00614">
    <property type="entry name" value="recQ_fam"/>
    <property type="match status" value="1"/>
</dbReference>
<dbReference type="PANTHER" id="PTHR13710">
    <property type="entry name" value="DNA HELICASE RECQ FAMILY MEMBER"/>
    <property type="match status" value="1"/>
</dbReference>
<dbReference type="Pfam" id="PF16124">
    <property type="entry name" value="RecQ_Zn_bind"/>
    <property type="match status" value="1"/>
</dbReference>
<dbReference type="SMART" id="SM00490">
    <property type="entry name" value="HELICc"/>
    <property type="match status" value="1"/>
</dbReference>
<feature type="compositionally biased region" description="Polar residues" evidence="23">
    <location>
        <begin position="456"/>
        <end position="477"/>
    </location>
</feature>
<dbReference type="InterPro" id="IPR036388">
    <property type="entry name" value="WH-like_DNA-bd_sf"/>
</dbReference>
<dbReference type="GO" id="GO:0000724">
    <property type="term" value="P:double-strand break repair via homologous recombination"/>
    <property type="evidence" value="ECO:0007669"/>
    <property type="project" value="TreeGrafter"/>
</dbReference>
<evidence type="ECO:0000256" key="21">
    <source>
        <dbReference type="ARBA" id="ARBA00076065"/>
    </source>
</evidence>
<comment type="cofactor">
    <cofactor evidence="1">
        <name>Zn(2+)</name>
        <dbReference type="ChEBI" id="CHEBI:29105"/>
    </cofactor>
</comment>
<organism evidence="26 27">
    <name type="scientific">Mythimna separata</name>
    <name type="common">Oriental armyworm</name>
    <name type="synonym">Pseudaletia separata</name>
    <dbReference type="NCBI Taxonomy" id="271217"/>
    <lineage>
        <taxon>Eukaryota</taxon>
        <taxon>Metazoa</taxon>
        <taxon>Ecdysozoa</taxon>
        <taxon>Arthropoda</taxon>
        <taxon>Hexapoda</taxon>
        <taxon>Insecta</taxon>
        <taxon>Pterygota</taxon>
        <taxon>Neoptera</taxon>
        <taxon>Endopterygota</taxon>
        <taxon>Lepidoptera</taxon>
        <taxon>Glossata</taxon>
        <taxon>Ditrysia</taxon>
        <taxon>Noctuoidea</taxon>
        <taxon>Noctuidae</taxon>
        <taxon>Noctuinae</taxon>
        <taxon>Hadenini</taxon>
        <taxon>Mythimna</taxon>
    </lineage>
</organism>
<feature type="region of interest" description="Disordered" evidence="23">
    <location>
        <begin position="1"/>
        <end position="88"/>
    </location>
</feature>
<feature type="compositionally biased region" description="Low complexity" evidence="23">
    <location>
        <begin position="335"/>
        <end position="345"/>
    </location>
</feature>
<dbReference type="EMBL" id="JARGEI010000019">
    <property type="protein sequence ID" value="KAJ8714739.1"/>
    <property type="molecule type" value="Genomic_DNA"/>
</dbReference>
<keyword evidence="15" id="KW-0539">Nucleus</keyword>
<feature type="domain" description="Helicase ATP-binding" evidence="24">
    <location>
        <begin position="627"/>
        <end position="802"/>
    </location>
</feature>
<dbReference type="FunFam" id="3.40.50.300:FF:000340">
    <property type="entry name" value="Bloom syndrome, RecQ helicase"/>
    <property type="match status" value="1"/>
</dbReference>
<feature type="region of interest" description="Disordered" evidence="23">
    <location>
        <begin position="375"/>
        <end position="428"/>
    </location>
</feature>
<evidence type="ECO:0000256" key="19">
    <source>
        <dbReference type="ARBA" id="ARBA00049360"/>
    </source>
</evidence>
<dbReference type="InterPro" id="IPR002464">
    <property type="entry name" value="DNA/RNA_helicase_DEAH_CS"/>
</dbReference>
<evidence type="ECO:0000256" key="10">
    <source>
        <dbReference type="ARBA" id="ARBA00022833"/>
    </source>
</evidence>
<evidence type="ECO:0000256" key="4">
    <source>
        <dbReference type="ARBA" id="ARBA00022705"/>
    </source>
</evidence>
<evidence type="ECO:0000256" key="18">
    <source>
        <dbReference type="ARBA" id="ARBA00044542"/>
    </source>
</evidence>
<keyword evidence="9" id="KW-0347">Helicase</keyword>
<feature type="region of interest" description="Disordered" evidence="23">
    <location>
        <begin position="334"/>
        <end position="355"/>
    </location>
</feature>
<evidence type="ECO:0000256" key="8">
    <source>
        <dbReference type="ARBA" id="ARBA00022801"/>
    </source>
</evidence>
<dbReference type="GO" id="GO:0007131">
    <property type="term" value="P:reciprocal meiotic recombination"/>
    <property type="evidence" value="ECO:0007669"/>
    <property type="project" value="UniProtKB-ARBA"/>
</dbReference>
<name>A0AAD7YHU3_MYTSE</name>
<feature type="compositionally biased region" description="Low complexity" evidence="23">
    <location>
        <begin position="1"/>
        <end position="33"/>
    </location>
</feature>
<feature type="domain" description="Helicase C-terminal" evidence="25">
    <location>
        <begin position="832"/>
        <end position="974"/>
    </location>
</feature>
<evidence type="ECO:0000256" key="7">
    <source>
        <dbReference type="ARBA" id="ARBA00022763"/>
    </source>
</evidence>
<dbReference type="GO" id="GO:0006260">
    <property type="term" value="P:DNA replication"/>
    <property type="evidence" value="ECO:0007669"/>
    <property type="project" value="UniProtKB-KW"/>
</dbReference>
<feature type="compositionally biased region" description="Polar residues" evidence="23">
    <location>
        <begin position="69"/>
        <end position="80"/>
    </location>
</feature>
<evidence type="ECO:0000256" key="17">
    <source>
        <dbReference type="ARBA" id="ARBA00034808"/>
    </source>
</evidence>
<evidence type="ECO:0000256" key="14">
    <source>
        <dbReference type="ARBA" id="ARBA00023235"/>
    </source>
</evidence>
<dbReference type="InterPro" id="IPR014001">
    <property type="entry name" value="Helicase_ATP-bd"/>
</dbReference>
<feature type="compositionally biased region" description="Basic and acidic residues" evidence="23">
    <location>
        <begin position="172"/>
        <end position="185"/>
    </location>
</feature>
<keyword evidence="7" id="KW-0227">DNA damage</keyword>
<evidence type="ECO:0000256" key="16">
    <source>
        <dbReference type="ARBA" id="ARBA00034617"/>
    </source>
</evidence>
<keyword evidence="12" id="KW-0238">DNA-binding</keyword>
<reference evidence="26" key="1">
    <citation type="submission" date="2023-03" db="EMBL/GenBank/DDBJ databases">
        <title>Chromosome-level genomes of two armyworms, Mythimna separata and Mythimna loreyi, provide insights into the biosynthesis and reception of sex pheromones.</title>
        <authorList>
            <person name="Zhao H."/>
        </authorList>
    </citation>
    <scope>NUCLEOTIDE SEQUENCE</scope>
    <source>
        <strain evidence="26">BeijingLab</strain>
        <tissue evidence="26">Pupa</tissue>
    </source>
</reference>
<keyword evidence="8" id="KW-0378">Hydrolase</keyword>
<keyword evidence="10" id="KW-0862">Zinc</keyword>
<dbReference type="CDD" id="cd18794">
    <property type="entry name" value="SF2_C_RecQ"/>
    <property type="match status" value="1"/>
</dbReference>
<dbReference type="InterPro" id="IPR001650">
    <property type="entry name" value="Helicase_C-like"/>
</dbReference>
<dbReference type="Gene3D" id="3.40.50.300">
    <property type="entry name" value="P-loop containing nucleotide triphosphate hydrolases"/>
    <property type="match status" value="2"/>
</dbReference>
<dbReference type="InterPro" id="IPR004589">
    <property type="entry name" value="DNA_helicase_ATP-dep_RecQ"/>
</dbReference>
<feature type="compositionally biased region" description="Basic residues" evidence="23">
    <location>
        <begin position="396"/>
        <end position="406"/>
    </location>
</feature>
<feature type="compositionally biased region" description="Polar residues" evidence="23">
    <location>
        <begin position="415"/>
        <end position="426"/>
    </location>
</feature>
<evidence type="ECO:0000256" key="12">
    <source>
        <dbReference type="ARBA" id="ARBA00023125"/>
    </source>
</evidence>
<evidence type="ECO:0000256" key="15">
    <source>
        <dbReference type="ARBA" id="ARBA00023242"/>
    </source>
</evidence>
<evidence type="ECO:0000259" key="25">
    <source>
        <dbReference type="PROSITE" id="PS51194"/>
    </source>
</evidence>
<dbReference type="SMART" id="SM00487">
    <property type="entry name" value="DEXDc"/>
    <property type="match status" value="1"/>
</dbReference>
<evidence type="ECO:0000259" key="24">
    <source>
        <dbReference type="PROSITE" id="PS51192"/>
    </source>
</evidence>
<dbReference type="PROSITE" id="PS00690">
    <property type="entry name" value="DEAH_ATP_HELICASE"/>
    <property type="match status" value="1"/>
</dbReference>
<dbReference type="EC" id="5.6.2.4" evidence="17"/>
<evidence type="ECO:0000256" key="23">
    <source>
        <dbReference type="SAM" id="MobiDB-lite"/>
    </source>
</evidence>
<feature type="compositionally biased region" description="Acidic residues" evidence="23">
    <location>
        <begin position="478"/>
        <end position="487"/>
    </location>
</feature>
<dbReference type="Gene3D" id="1.10.10.10">
    <property type="entry name" value="Winged helix-like DNA-binding domain superfamily/Winged helix DNA-binding domain"/>
    <property type="match status" value="1"/>
</dbReference>
<dbReference type="GO" id="GO:0046872">
    <property type="term" value="F:metal ion binding"/>
    <property type="evidence" value="ECO:0007669"/>
    <property type="project" value="UniProtKB-KW"/>
</dbReference>
<keyword evidence="13" id="KW-0234">DNA repair</keyword>
<evidence type="ECO:0000256" key="13">
    <source>
        <dbReference type="ARBA" id="ARBA00023204"/>
    </source>
</evidence>
<feature type="region of interest" description="Disordered" evidence="23">
    <location>
        <begin position="130"/>
        <end position="185"/>
    </location>
</feature>
<keyword evidence="27" id="KW-1185">Reference proteome</keyword>
<dbReference type="PROSITE" id="PS51194">
    <property type="entry name" value="HELICASE_CTER"/>
    <property type="match status" value="1"/>
</dbReference>
<feature type="compositionally biased region" description="Polar residues" evidence="23">
    <location>
        <begin position="375"/>
        <end position="393"/>
    </location>
</feature>
<dbReference type="GO" id="GO:0009378">
    <property type="term" value="F:four-way junction helicase activity"/>
    <property type="evidence" value="ECO:0007669"/>
    <property type="project" value="TreeGrafter"/>
</dbReference>
<dbReference type="SUPFAM" id="SSF52540">
    <property type="entry name" value="P-loop containing nucleoside triphosphate hydrolases"/>
    <property type="match status" value="1"/>
</dbReference>
<evidence type="ECO:0000256" key="2">
    <source>
        <dbReference type="ARBA" id="ARBA00004123"/>
    </source>
</evidence>
<dbReference type="Pfam" id="PF00271">
    <property type="entry name" value="Helicase_C"/>
    <property type="match status" value="1"/>
</dbReference>
<keyword evidence="6" id="KW-0547">Nucleotide-binding</keyword>
<comment type="catalytic activity">
    <reaction evidence="16">
        <text>Couples ATP hydrolysis with the unwinding of duplex DNA by translocating in the 3'-5' direction.</text>
        <dbReference type="EC" id="5.6.2.4"/>
    </reaction>
</comment>
<comment type="subcellular location">
    <subcellularLocation>
        <location evidence="2">Nucleus</location>
    </subcellularLocation>
</comment>
<evidence type="ECO:0000256" key="5">
    <source>
        <dbReference type="ARBA" id="ARBA00022723"/>
    </source>
</evidence>
<dbReference type="InterPro" id="IPR011545">
    <property type="entry name" value="DEAD/DEAH_box_helicase_dom"/>
</dbReference>
<evidence type="ECO:0000256" key="11">
    <source>
        <dbReference type="ARBA" id="ARBA00022840"/>
    </source>
</evidence>
<protein>
    <recommendedName>
        <fullName evidence="20">RecQ-like DNA helicase BLM</fullName>
        <ecNumber evidence="17">5.6.2.4</ecNumber>
    </recommendedName>
    <alternativeName>
        <fullName evidence="21">Bloom syndrome protein homolog</fullName>
    </alternativeName>
    <alternativeName>
        <fullName evidence="18">DNA 3'-5' helicase BLM</fullName>
    </alternativeName>
    <alternativeName>
        <fullName evidence="22">RecQ helicase homolog</fullName>
    </alternativeName>
</protein>
<dbReference type="InterPro" id="IPR032284">
    <property type="entry name" value="RecQ_Zn-bd"/>
</dbReference>
<evidence type="ECO:0000256" key="9">
    <source>
        <dbReference type="ARBA" id="ARBA00022806"/>
    </source>
</evidence>
<keyword evidence="14" id="KW-0413">Isomerase</keyword>
<dbReference type="GO" id="GO:0005737">
    <property type="term" value="C:cytoplasm"/>
    <property type="evidence" value="ECO:0007669"/>
    <property type="project" value="TreeGrafter"/>
</dbReference>
<evidence type="ECO:0000256" key="20">
    <source>
        <dbReference type="ARBA" id="ARBA00073450"/>
    </source>
</evidence>
<dbReference type="GO" id="GO:0005694">
    <property type="term" value="C:chromosome"/>
    <property type="evidence" value="ECO:0007669"/>
    <property type="project" value="TreeGrafter"/>
</dbReference>
<gene>
    <name evidence="26" type="ORF">PYW07_002964</name>
</gene>
<dbReference type="FunFam" id="3.40.50.300:FF:000537">
    <property type="entry name" value="Bloom syndrome RecQ-like helicase"/>
    <property type="match status" value="1"/>
</dbReference>
<dbReference type="GO" id="GO:0005634">
    <property type="term" value="C:nucleus"/>
    <property type="evidence" value="ECO:0007669"/>
    <property type="project" value="UniProtKB-SubCell"/>
</dbReference>
<evidence type="ECO:0000256" key="1">
    <source>
        <dbReference type="ARBA" id="ARBA00001947"/>
    </source>
</evidence>
<accession>A0AAD7YHU3</accession>
<dbReference type="GO" id="GO:0005524">
    <property type="term" value="F:ATP binding"/>
    <property type="evidence" value="ECO:0007669"/>
    <property type="project" value="UniProtKB-KW"/>
</dbReference>
<comment type="similarity">
    <text evidence="3">Belongs to the helicase family. RecQ subfamily.</text>
</comment>
<proteinExistence type="inferred from homology"/>
<dbReference type="Pfam" id="PF00270">
    <property type="entry name" value="DEAD"/>
    <property type="match status" value="1"/>
</dbReference>
<dbReference type="PANTHER" id="PTHR13710:SF153">
    <property type="entry name" value="RECQ-LIKE DNA HELICASE BLM"/>
    <property type="match status" value="1"/>
</dbReference>
<dbReference type="InterPro" id="IPR027417">
    <property type="entry name" value="P-loop_NTPase"/>
</dbReference>
<dbReference type="AlphaFoldDB" id="A0AAD7YHU3"/>
<dbReference type="GO" id="GO:0043138">
    <property type="term" value="F:3'-5' DNA helicase activity"/>
    <property type="evidence" value="ECO:0007669"/>
    <property type="project" value="UniProtKB-EC"/>
</dbReference>
<dbReference type="GO" id="GO:0003677">
    <property type="term" value="F:DNA binding"/>
    <property type="evidence" value="ECO:0007669"/>
    <property type="project" value="UniProtKB-KW"/>
</dbReference>
<keyword evidence="5" id="KW-0479">Metal-binding</keyword>
<comment type="caution">
    <text evidence="26">The sequence shown here is derived from an EMBL/GenBank/DDBJ whole genome shotgun (WGS) entry which is preliminary data.</text>
</comment>
<evidence type="ECO:0000313" key="27">
    <source>
        <dbReference type="Proteomes" id="UP001231518"/>
    </source>
</evidence>